<dbReference type="GO" id="GO:0042910">
    <property type="term" value="F:xenobiotic transmembrane transporter activity"/>
    <property type="evidence" value="ECO:0007669"/>
    <property type="project" value="InterPro"/>
</dbReference>
<feature type="transmembrane region" description="Helical" evidence="6">
    <location>
        <begin position="253"/>
        <end position="272"/>
    </location>
</feature>
<feature type="transmembrane region" description="Helical" evidence="6">
    <location>
        <begin position="599"/>
        <end position="622"/>
    </location>
</feature>
<dbReference type="GO" id="GO:0016020">
    <property type="term" value="C:membrane"/>
    <property type="evidence" value="ECO:0007669"/>
    <property type="project" value="UniProtKB-SubCell"/>
</dbReference>
<dbReference type="PANTHER" id="PTHR11206">
    <property type="entry name" value="MULTIDRUG RESISTANCE PROTEIN"/>
    <property type="match status" value="1"/>
</dbReference>
<feature type="transmembrane region" description="Helical" evidence="6">
    <location>
        <begin position="1150"/>
        <end position="1173"/>
    </location>
</feature>
<feature type="transmembrane region" description="Helical" evidence="6">
    <location>
        <begin position="1104"/>
        <end position="1121"/>
    </location>
</feature>
<comment type="similarity">
    <text evidence="2 6">Belongs to the multi antimicrobial extrusion (MATE) (TC 2.A.66.1) family.</text>
</comment>
<evidence type="ECO:0000256" key="5">
    <source>
        <dbReference type="ARBA" id="ARBA00023136"/>
    </source>
</evidence>
<feature type="transmembrane region" description="Helical" evidence="6">
    <location>
        <begin position="864"/>
        <end position="885"/>
    </location>
</feature>
<evidence type="ECO:0000256" key="4">
    <source>
        <dbReference type="ARBA" id="ARBA00022989"/>
    </source>
</evidence>
<feature type="transmembrane region" description="Helical" evidence="6">
    <location>
        <begin position="1065"/>
        <end position="1092"/>
    </location>
</feature>
<feature type="transmembrane region" description="Helical" evidence="6">
    <location>
        <begin position="897"/>
        <end position="918"/>
    </location>
</feature>
<evidence type="ECO:0000256" key="3">
    <source>
        <dbReference type="ARBA" id="ARBA00022692"/>
    </source>
</evidence>
<keyword evidence="5 6" id="KW-0472">Membrane</keyword>
<dbReference type="GO" id="GO:1990961">
    <property type="term" value="P:xenobiotic detoxification by transmembrane export across the plasma membrane"/>
    <property type="evidence" value="ECO:0007669"/>
    <property type="project" value="InterPro"/>
</dbReference>
<evidence type="ECO:0000313" key="7">
    <source>
        <dbReference type="EMBL" id="KAK2986763.1"/>
    </source>
</evidence>
<feature type="transmembrane region" description="Helical" evidence="6">
    <location>
        <begin position="743"/>
        <end position="761"/>
    </location>
</feature>
<organism evidence="7 8">
    <name type="scientific">Escallonia rubra</name>
    <dbReference type="NCBI Taxonomy" id="112253"/>
    <lineage>
        <taxon>Eukaryota</taxon>
        <taxon>Viridiplantae</taxon>
        <taxon>Streptophyta</taxon>
        <taxon>Embryophyta</taxon>
        <taxon>Tracheophyta</taxon>
        <taxon>Spermatophyta</taxon>
        <taxon>Magnoliopsida</taxon>
        <taxon>eudicotyledons</taxon>
        <taxon>Gunneridae</taxon>
        <taxon>Pentapetalae</taxon>
        <taxon>asterids</taxon>
        <taxon>campanulids</taxon>
        <taxon>Escalloniales</taxon>
        <taxon>Escalloniaceae</taxon>
        <taxon>Escallonia</taxon>
    </lineage>
</organism>
<evidence type="ECO:0000313" key="8">
    <source>
        <dbReference type="Proteomes" id="UP001187471"/>
    </source>
</evidence>
<feature type="transmembrane region" description="Helical" evidence="6">
    <location>
        <begin position="154"/>
        <end position="172"/>
    </location>
</feature>
<dbReference type="InterPro" id="IPR002528">
    <property type="entry name" value="MATE_fam"/>
</dbReference>
<comment type="subcellular location">
    <subcellularLocation>
        <location evidence="1">Membrane</location>
        <topology evidence="1">Multi-pass membrane protein</topology>
    </subcellularLocation>
</comment>
<dbReference type="NCBIfam" id="TIGR00797">
    <property type="entry name" value="matE"/>
    <property type="match status" value="2"/>
</dbReference>
<dbReference type="EMBL" id="JAVXUO010001034">
    <property type="protein sequence ID" value="KAK2986763.1"/>
    <property type="molecule type" value="Genomic_DNA"/>
</dbReference>
<feature type="transmembrane region" description="Helical" evidence="6">
    <location>
        <begin position="823"/>
        <end position="852"/>
    </location>
</feature>
<comment type="caution">
    <text evidence="7">The sequence shown here is derived from an EMBL/GenBank/DDBJ whole genome shotgun (WGS) entry which is preliminary data.</text>
</comment>
<gene>
    <name evidence="7" type="ORF">RJ640_010988</name>
</gene>
<evidence type="ECO:0000256" key="2">
    <source>
        <dbReference type="ARBA" id="ARBA00010199"/>
    </source>
</evidence>
<feature type="transmembrane region" description="Helical" evidence="6">
    <location>
        <begin position="554"/>
        <end position="578"/>
    </location>
</feature>
<feature type="transmembrane region" description="Helical" evidence="6">
    <location>
        <begin position="924"/>
        <end position="944"/>
    </location>
</feature>
<feature type="transmembrane region" description="Helical" evidence="6">
    <location>
        <begin position="991"/>
        <end position="1011"/>
    </location>
</feature>
<feature type="transmembrane region" description="Helical" evidence="6">
    <location>
        <begin position="292"/>
        <end position="312"/>
    </location>
</feature>
<feature type="transmembrane region" description="Helical" evidence="6">
    <location>
        <begin position="703"/>
        <end position="722"/>
    </location>
</feature>
<evidence type="ECO:0000256" key="1">
    <source>
        <dbReference type="ARBA" id="ARBA00004141"/>
    </source>
</evidence>
<sequence>MGGQLQLDMAEGGSTESEKSWGLRWSLLAQELKKVGRIAAPMVAVTLFQYLLQVISMMMVGHLNRFSLSSVAIATSLTNVTGFSLLSGLVGGLETLCGQAYGAGQYKKLGVYTYSAIISLNLVCIPVSVLWIFMDKLLILIGQDPSISLEARNYSVWLIPSLFGCAVLKPLIRYLQSQSLIFPMLISSFLVLCFHAPLCWAFIFKLKFAILGAAVAFNISSWLYVILLVFYIKCSSSCKNTCVPFSKNAFIGIGEFFRFAVPSAVMVCLKWWSLEVLVLLSGLLPNPEMETSVLAICLTVSTLHFTIPYAFGVAASTRVSNELGAGNPQAARVAVCAVMFLAVIETVIVSVTIYCCRYILGHAYSNEMAVVDYISEMTPLICLSTVTDSLQAVISGIARGCGWQHIGAYVNLGAFYLLGIPVAVVLGFVLRLNAKGFWIGVVIGSTVQSILLSIVTASMDWQEQATKAKERISGGRDEVENFADRVSRGVMEDVLLVPETGERKRVAFTTPAWEVFVEELKKVSHIAMPMVVVTVSQNLLRVASMMMVGHLGELSLSGAAMATSLTNVTGFSLLLGMASALETLCGQAYGAKQYQKLGIYTYGAIISLILVCLPVSALWIFMEKVLIFIGQDPSIALEAGKYSIWLIPALYAYAILQLLVRYLLTQSLIFPMLLSSTAALCFHIPVCWALVFKLKLGNSGGALAIGLSYWLNVILLGLYVKYSSACEKTRISFSKEVIPSMREFFHFAIPSAAMVCLEWWSFEIVILLSGLLPNPQLETSVLSICLTVAALHYFIPYAFGSAASTRISNELGAGNPEAARDAIWAVMVFAVIEVIIASTTLLCCRFVLGYAFGNEKEVVGYVKGMTPLICILMVMDTLQAVLSGVARGSGWQHIGAYVNLGAYYLAGIPMALVLGFLLHFRGKGLWIGLLIGSTVQALMLSLITSSTNWQKQVLLQSSLYIIVTSCLPPPPSSSTPLLPSMRKDNIESQSLVIPMLLSSVAALCFHIPHCWSLVFKFKLGRAGAALAIGLSYWLNAIMLALYVRYSSTCEKTRVSFSAKDVSRSIKGFFGFVIPSAVMVCLEWWCFEIVILLSGLLPNPKLERLLYFLYGFISVICMYYLIYSLKKICRGFCSTRISNPLGAGNPEAARVAIWAVMLLAMVEVIIASTTLLCCRSVLGYTFDDEKEVVDYVKEITPLFCLLLIMDSLQAVLSGYHLTSLSCSFSFKE</sequence>
<feature type="transmembrane region" description="Helical" evidence="6">
    <location>
        <begin position="672"/>
        <end position="691"/>
    </location>
</feature>
<feature type="transmembrane region" description="Helical" evidence="6">
    <location>
        <begin position="111"/>
        <end position="134"/>
    </location>
</feature>
<dbReference type="Proteomes" id="UP001187471">
    <property type="component" value="Unassembled WGS sequence"/>
</dbReference>
<keyword evidence="8" id="KW-1185">Reference proteome</keyword>
<feature type="transmembrane region" description="Helical" evidence="6">
    <location>
        <begin position="38"/>
        <end position="60"/>
    </location>
</feature>
<keyword evidence="4 6" id="KW-1133">Transmembrane helix</keyword>
<evidence type="ECO:0000256" key="6">
    <source>
        <dbReference type="RuleBase" id="RU004914"/>
    </source>
</evidence>
<feature type="transmembrane region" description="Helical" evidence="6">
    <location>
        <begin position="437"/>
        <end position="459"/>
    </location>
</feature>
<protein>
    <recommendedName>
        <fullName evidence="6">Protein DETOXIFICATION</fullName>
    </recommendedName>
    <alternativeName>
        <fullName evidence="6">Multidrug and toxic compound extrusion protein</fullName>
    </alternativeName>
</protein>
<dbReference type="CDD" id="cd13132">
    <property type="entry name" value="MATE_eukaryotic"/>
    <property type="match status" value="2"/>
</dbReference>
<dbReference type="InterPro" id="IPR045069">
    <property type="entry name" value="MATE_euk"/>
</dbReference>
<keyword evidence="3 6" id="KW-0812">Transmembrane</keyword>
<accession>A0AA88RCD1</accession>
<feature type="transmembrane region" description="Helical" evidence="6">
    <location>
        <begin position="781"/>
        <end position="802"/>
    </location>
</feature>
<proteinExistence type="inferred from homology"/>
<feature type="transmembrane region" description="Helical" evidence="6">
    <location>
        <begin position="184"/>
        <end position="203"/>
    </location>
</feature>
<feature type="transmembrane region" description="Helical" evidence="6">
    <location>
        <begin position="209"/>
        <end position="232"/>
    </location>
</feature>
<dbReference type="GO" id="GO:0015297">
    <property type="term" value="F:antiporter activity"/>
    <property type="evidence" value="ECO:0007669"/>
    <property type="project" value="InterPro"/>
</dbReference>
<feature type="transmembrane region" description="Helical" evidence="6">
    <location>
        <begin position="333"/>
        <end position="360"/>
    </location>
</feature>
<feature type="transmembrane region" description="Helical" evidence="6">
    <location>
        <begin position="66"/>
        <end position="90"/>
    </location>
</feature>
<feature type="transmembrane region" description="Helical" evidence="6">
    <location>
        <begin position="408"/>
        <end position="430"/>
    </location>
</feature>
<dbReference type="AlphaFoldDB" id="A0AA88RCD1"/>
<name>A0AA88RCD1_9ASTE</name>
<reference evidence="7" key="1">
    <citation type="submission" date="2022-12" db="EMBL/GenBank/DDBJ databases">
        <title>Draft genome assemblies for two species of Escallonia (Escalloniales).</title>
        <authorList>
            <person name="Chanderbali A."/>
            <person name="Dervinis C."/>
            <person name="Anghel I."/>
            <person name="Soltis D."/>
            <person name="Soltis P."/>
            <person name="Zapata F."/>
        </authorList>
    </citation>
    <scope>NUCLEOTIDE SEQUENCE</scope>
    <source>
        <strain evidence="7">UCBG92.1500</strain>
        <tissue evidence="7">Leaf</tissue>
    </source>
</reference>
<feature type="transmembrane region" description="Helical" evidence="6">
    <location>
        <begin position="642"/>
        <end position="660"/>
    </location>
</feature>
<dbReference type="Pfam" id="PF01554">
    <property type="entry name" value="MatE"/>
    <property type="match status" value="5"/>
</dbReference>
<feature type="transmembrane region" description="Helical" evidence="6">
    <location>
        <begin position="1194"/>
        <end position="1216"/>
    </location>
</feature>
<feature type="transmembrane region" description="Helical" evidence="6">
    <location>
        <begin position="1023"/>
        <end position="1045"/>
    </location>
</feature>